<protein>
    <submittedName>
        <fullName evidence="2">Uncharacterized protein</fullName>
    </submittedName>
</protein>
<evidence type="ECO:0000313" key="5">
    <source>
        <dbReference type="Proteomes" id="UP000294641"/>
    </source>
</evidence>
<evidence type="ECO:0000313" key="4">
    <source>
        <dbReference type="Proteomes" id="UP000254330"/>
    </source>
</evidence>
<dbReference type="EMBL" id="UGNP01000001">
    <property type="protein sequence ID" value="STX08425.1"/>
    <property type="molecule type" value="Genomic_DNA"/>
</dbReference>
<feature type="region of interest" description="Disordered" evidence="1">
    <location>
        <begin position="66"/>
        <end position="89"/>
    </location>
</feature>
<reference evidence="2 4" key="1">
    <citation type="submission" date="2018-06" db="EMBL/GenBank/DDBJ databases">
        <authorList>
            <consortium name="Pathogen Informatics"/>
            <person name="Doyle S."/>
        </authorList>
    </citation>
    <scope>NUCLEOTIDE SEQUENCE [LARGE SCALE GENOMIC DNA]</scope>
    <source>
        <strain evidence="2 4">NCTC10597</strain>
    </source>
</reference>
<evidence type="ECO:0000313" key="3">
    <source>
        <dbReference type="EMBL" id="TDR36087.1"/>
    </source>
</evidence>
<comment type="caution">
    <text evidence="2">The sequence shown here is derived from an EMBL/GenBank/DDBJ whole genome shotgun (WGS) entry which is preliminary data.</text>
</comment>
<proteinExistence type="predicted"/>
<name>A0A2U3ABL4_9BACL</name>
<accession>A0A2U3ABL4</accession>
<evidence type="ECO:0000256" key="1">
    <source>
        <dbReference type="SAM" id="MobiDB-lite"/>
    </source>
</evidence>
<dbReference type="Proteomes" id="UP000254330">
    <property type="component" value="Unassembled WGS sequence"/>
</dbReference>
<reference evidence="3 5" key="2">
    <citation type="submission" date="2019-03" db="EMBL/GenBank/DDBJ databases">
        <title>Genomic Encyclopedia of Type Strains, Phase IV (KMG-IV): sequencing the most valuable type-strain genomes for metagenomic binning, comparative biology and taxonomic classification.</title>
        <authorList>
            <person name="Goeker M."/>
        </authorList>
    </citation>
    <scope>NUCLEOTIDE SEQUENCE [LARGE SCALE GENOMIC DNA]</scope>
    <source>
        <strain evidence="3 5">DSM 20580</strain>
    </source>
</reference>
<keyword evidence="5" id="KW-1185">Reference proteome</keyword>
<evidence type="ECO:0000313" key="2">
    <source>
        <dbReference type="EMBL" id="STX08425.1"/>
    </source>
</evidence>
<dbReference type="RefSeq" id="WP_109350097.1">
    <property type="nucleotide sequence ID" value="NZ_BJUE01000020.1"/>
</dbReference>
<organism evidence="2 4">
    <name type="scientific">Kurthia zopfii</name>
    <dbReference type="NCBI Taxonomy" id="1650"/>
    <lineage>
        <taxon>Bacteria</taxon>
        <taxon>Bacillati</taxon>
        <taxon>Bacillota</taxon>
        <taxon>Bacilli</taxon>
        <taxon>Bacillales</taxon>
        <taxon>Caryophanaceae</taxon>
        <taxon>Kurthia</taxon>
    </lineage>
</organism>
<dbReference type="Proteomes" id="UP000294641">
    <property type="component" value="Unassembled WGS sequence"/>
</dbReference>
<sequence>MKIFRKEMQSGTSQFKKPRNAFRPYEFVDLLKKTEDDYFTEEDSEYIRRYKREKDGQKTLLYQIRKEYTPQKDSRNDLMNRLNAQPRKT</sequence>
<dbReference type="AlphaFoldDB" id="A0A2U3ABL4"/>
<gene>
    <name evidence="3" type="ORF">DFR61_12621</name>
    <name evidence="2" type="ORF">NCTC10597_00067</name>
</gene>
<feature type="compositionally biased region" description="Basic and acidic residues" evidence="1">
    <location>
        <begin position="66"/>
        <end position="78"/>
    </location>
</feature>
<dbReference type="EMBL" id="SNZG01000026">
    <property type="protein sequence ID" value="TDR36087.1"/>
    <property type="molecule type" value="Genomic_DNA"/>
</dbReference>